<evidence type="ECO:0000256" key="1">
    <source>
        <dbReference type="SAM" id="MobiDB-lite"/>
    </source>
</evidence>
<feature type="compositionally biased region" description="Basic and acidic residues" evidence="1">
    <location>
        <begin position="242"/>
        <end position="255"/>
    </location>
</feature>
<sequence length="345" mass="39509">MNIFDNDTRRRGKKKRLRLSASRIKNKWSKGRVRYLDGTRIRYLTRDELLKMENVKKTSPYLREHIDCGSSSSTPESCNISIAARVRLYTIVRQQLNRHWHVHHTSHRDGVAAIALASHRVRSPGDAIPALGNHAWTMLLWKRDAVIQIHDIQTEISSNMCSMKKQEWQGEKMLVNLMGDSAALRVVAFQSKKLYTVDEVRMPGKVPIICEVLYEMFTVSPLGVNRDLQTSVMISNYEAEDLSEKASKNEKDHANKASNSETEARADKLSSNEVQGLTGKTSSYEDKAYKNKQTRHLSIKKITLKKKKPNYTAEAKTLEGDRIVQIKYILRKMVELRNHNPAFGC</sequence>
<evidence type="ECO:0000313" key="2">
    <source>
        <dbReference type="EMBL" id="KAJ8888106.1"/>
    </source>
</evidence>
<keyword evidence="3" id="KW-1185">Reference proteome</keyword>
<evidence type="ECO:0000313" key="3">
    <source>
        <dbReference type="Proteomes" id="UP001159363"/>
    </source>
</evidence>
<comment type="caution">
    <text evidence="2">The sequence shown here is derived from an EMBL/GenBank/DDBJ whole genome shotgun (WGS) entry which is preliminary data.</text>
</comment>
<dbReference type="EMBL" id="JARBHB010000003">
    <property type="protein sequence ID" value="KAJ8888106.1"/>
    <property type="molecule type" value="Genomic_DNA"/>
</dbReference>
<gene>
    <name evidence="2" type="ORF">PR048_007593</name>
</gene>
<proteinExistence type="predicted"/>
<reference evidence="2 3" key="1">
    <citation type="submission" date="2023-02" db="EMBL/GenBank/DDBJ databases">
        <title>LHISI_Scaffold_Assembly.</title>
        <authorList>
            <person name="Stuart O.P."/>
            <person name="Cleave R."/>
            <person name="Magrath M.J.L."/>
            <person name="Mikheyev A.S."/>
        </authorList>
    </citation>
    <scope>NUCLEOTIDE SEQUENCE [LARGE SCALE GENOMIC DNA]</scope>
    <source>
        <strain evidence="2">Daus_M_001</strain>
        <tissue evidence="2">Leg muscle</tissue>
    </source>
</reference>
<protein>
    <submittedName>
        <fullName evidence="2">Uncharacterized protein</fullName>
    </submittedName>
</protein>
<feature type="region of interest" description="Disordered" evidence="1">
    <location>
        <begin position="242"/>
        <end position="277"/>
    </location>
</feature>
<dbReference type="Proteomes" id="UP001159363">
    <property type="component" value="Chromosome 3"/>
</dbReference>
<accession>A0ABQ9HUN9</accession>
<name>A0ABQ9HUN9_9NEOP</name>
<organism evidence="2 3">
    <name type="scientific">Dryococelus australis</name>
    <dbReference type="NCBI Taxonomy" id="614101"/>
    <lineage>
        <taxon>Eukaryota</taxon>
        <taxon>Metazoa</taxon>
        <taxon>Ecdysozoa</taxon>
        <taxon>Arthropoda</taxon>
        <taxon>Hexapoda</taxon>
        <taxon>Insecta</taxon>
        <taxon>Pterygota</taxon>
        <taxon>Neoptera</taxon>
        <taxon>Polyneoptera</taxon>
        <taxon>Phasmatodea</taxon>
        <taxon>Verophasmatodea</taxon>
        <taxon>Anareolatae</taxon>
        <taxon>Phasmatidae</taxon>
        <taxon>Eurycanthinae</taxon>
        <taxon>Dryococelus</taxon>
    </lineage>
</organism>